<dbReference type="Proteomes" id="UP000664698">
    <property type="component" value="Unassembled WGS sequence"/>
</dbReference>
<dbReference type="EMBL" id="JAFKCW010000002">
    <property type="protein sequence ID" value="MBN7801187.1"/>
    <property type="molecule type" value="Genomic_DNA"/>
</dbReference>
<protein>
    <recommendedName>
        <fullName evidence="3">Lipoprotein</fullName>
    </recommendedName>
</protein>
<comment type="caution">
    <text evidence="1">The sequence shown here is derived from an EMBL/GenBank/DDBJ whole genome shotgun (WGS) entry which is preliminary data.</text>
</comment>
<proteinExistence type="predicted"/>
<accession>A0ABS3BQ73</accession>
<evidence type="ECO:0000313" key="2">
    <source>
        <dbReference type="Proteomes" id="UP000664698"/>
    </source>
</evidence>
<reference evidence="1 2" key="1">
    <citation type="submission" date="2021-03" db="EMBL/GenBank/DDBJ databases">
        <title>novel species isolated from a fishpond in China.</title>
        <authorList>
            <person name="Lu H."/>
            <person name="Cai Z."/>
        </authorList>
    </citation>
    <scope>NUCLEOTIDE SEQUENCE [LARGE SCALE GENOMIC DNA]</scope>
    <source>
        <strain evidence="1 2">JCM 31546</strain>
    </source>
</reference>
<evidence type="ECO:0008006" key="3">
    <source>
        <dbReference type="Google" id="ProtNLM"/>
    </source>
</evidence>
<sequence length="262" mass="30219">MRFILKIPLVIVISLSYCLDGFSQKKKDELQYQPIPLANVEEAFPVALMILEDNYGVSISGLDWGKKEITSMNYNYRKVLGEFRFKFLITIDSDNVLDVYASNVQTTSADGGWMDYMVEKRERAIVAQFTEELRKNLQDPAIIRKAQSRFYTDLNVNALFFDTATKVAGDRWFENFIKDRPVKWKLSFVELSKNNSKEFDYEYLENYAISVEFVSGDQSKFYVKRYTNSDANVLTRKGSSVIVDGTCLALNYTNSFSIILVE</sequence>
<dbReference type="RefSeq" id="WP_206569162.1">
    <property type="nucleotide sequence ID" value="NZ_JAFKCW010000002.1"/>
</dbReference>
<keyword evidence="2" id="KW-1185">Reference proteome</keyword>
<evidence type="ECO:0000313" key="1">
    <source>
        <dbReference type="EMBL" id="MBN7801187.1"/>
    </source>
</evidence>
<name>A0ABS3BQ73_9BACT</name>
<gene>
    <name evidence="1" type="ORF">J0A67_09960</name>
</gene>
<organism evidence="1 2">
    <name type="scientific">Algoriphagus aestuariicola</name>
    <dbReference type="NCBI Taxonomy" id="1852016"/>
    <lineage>
        <taxon>Bacteria</taxon>
        <taxon>Pseudomonadati</taxon>
        <taxon>Bacteroidota</taxon>
        <taxon>Cytophagia</taxon>
        <taxon>Cytophagales</taxon>
        <taxon>Cyclobacteriaceae</taxon>
        <taxon>Algoriphagus</taxon>
    </lineage>
</organism>